<dbReference type="EMBL" id="SSHJ02000009">
    <property type="protein sequence ID" value="MFN0257414.1"/>
    <property type="molecule type" value="Genomic_DNA"/>
</dbReference>
<comment type="caution">
    <text evidence="1">The sequence shown here is derived from an EMBL/GenBank/DDBJ whole genome shotgun (WGS) entry which is preliminary data.</text>
</comment>
<evidence type="ECO:0000313" key="1">
    <source>
        <dbReference type="EMBL" id="MFN0257414.1"/>
    </source>
</evidence>
<evidence type="ECO:0000313" key="2">
    <source>
        <dbReference type="Proteomes" id="UP001517247"/>
    </source>
</evidence>
<keyword evidence="2" id="KW-1185">Reference proteome</keyword>
<name>A0ABW9JA85_9SPHI</name>
<accession>A0ABW9JA85</accession>
<organism evidence="1 2">
    <name type="scientific">Pedobacter ureilyticus</name>
    <dbReference type="NCBI Taxonomy" id="1393051"/>
    <lineage>
        <taxon>Bacteria</taxon>
        <taxon>Pseudomonadati</taxon>
        <taxon>Bacteroidota</taxon>
        <taxon>Sphingobacteriia</taxon>
        <taxon>Sphingobacteriales</taxon>
        <taxon>Sphingobacteriaceae</taxon>
        <taxon>Pedobacter</taxon>
    </lineage>
</organism>
<sequence length="414" mass="47064">MIKNIYFLLFASCFFLNFGCSEGKKNDIDQTKANLEEYIAKSENMIDLAATEFSVKPVQVLSNKPFDEKDAYNFTDQQTKYLSIDEFLTKVNKDFFLITEFGKPKTSVSISLNILDVNELLGLGDNAEKASYFLPQFKPSVLHFWDGTSAAADYKVNKNAEELEYNHFVLDAAKPIRSIDFDVEFKHHISTAYRLDSAKPKIKVGDEYIEMKSNADGEIKLSYPKSLAERLSEVQGFYKDGRALKKSGSSSYSISSAATVEWLKKTLPIYEQTIKLIDDQTLKTAQEVEAHLKSKLTAKPVQDVQMEFAKYYFSGPVNHLMVYIKEDKPQTVTKKVNVKLLKEIDVIGKEGYYVAFNGAKQLKGIVDVQGNWIINPIYDEIRAMGEEKFDVREGRIGTPRKLDAKNKKFIDLLP</sequence>
<reference evidence="1 2" key="1">
    <citation type="submission" date="2024-12" db="EMBL/GenBank/DDBJ databases">
        <authorList>
            <person name="Hu S."/>
        </authorList>
    </citation>
    <scope>NUCLEOTIDE SEQUENCE [LARGE SCALE GENOMIC DNA]</scope>
    <source>
        <strain evidence="1 2">THG-T11</strain>
    </source>
</reference>
<protein>
    <submittedName>
        <fullName evidence="1">WG repeat-containing protein</fullName>
    </submittedName>
</protein>
<gene>
    <name evidence="1" type="ORF">E6A44_017615</name>
</gene>
<proteinExistence type="predicted"/>
<dbReference type="RefSeq" id="WP_138724501.1">
    <property type="nucleotide sequence ID" value="NZ_SSHJ02000009.1"/>
</dbReference>
<dbReference type="Proteomes" id="UP001517247">
    <property type="component" value="Unassembled WGS sequence"/>
</dbReference>